<organism evidence="2">
    <name type="scientific">Aeromonas hydrophila</name>
    <dbReference type="NCBI Taxonomy" id="644"/>
    <lineage>
        <taxon>Bacteria</taxon>
        <taxon>Pseudomonadati</taxon>
        <taxon>Pseudomonadota</taxon>
        <taxon>Gammaproteobacteria</taxon>
        <taxon>Aeromonadales</taxon>
        <taxon>Aeromonadaceae</taxon>
        <taxon>Aeromonas</taxon>
    </lineage>
</organism>
<evidence type="ECO:0000256" key="1">
    <source>
        <dbReference type="SAM" id="MobiDB-lite"/>
    </source>
</evidence>
<sequence length="154" mass="16444">MAMSPDGTADRGHHLLGGALGGLVPRCALQCCNRSRYPAGRQPQPPWWCEIRSGGRAAGPWPSARAGRQTGPSPGWRPAPAAWPLGRVIVGRSELQCCNRSRHPLASSPSLSLVVRIRSGGRAAGPWPSPRAERQTEAITWWATRSGGLAPWDG</sequence>
<evidence type="ECO:0000313" key="2">
    <source>
        <dbReference type="EMBL" id="MBC8674323.1"/>
    </source>
</evidence>
<dbReference type="AlphaFoldDB" id="A0A926FLT6"/>
<dbReference type="EMBL" id="JACLAN010000014">
    <property type="protein sequence ID" value="MBC8674323.1"/>
    <property type="molecule type" value="Genomic_DNA"/>
</dbReference>
<name>A0A926FLT6_AERHY</name>
<gene>
    <name evidence="2" type="ORF">H2136_20490</name>
</gene>
<reference evidence="2" key="1">
    <citation type="submission" date="2020-07" db="EMBL/GenBank/DDBJ databases">
        <title>Carbapenem Resistant Aeromonas hydrophila Carrying blacphA7 Isolated from Two Solid Organ Transplant Patients.</title>
        <authorList>
            <person name="Hilt E."/>
            <person name="Fitzwater S.P."/>
            <person name="Ward K."/>
            <person name="De St Maurice A."/>
            <person name="Chandrasekaran S."/>
            <person name="Garner O.B."/>
            <person name="Yang S."/>
        </authorList>
    </citation>
    <scope>NUCLEOTIDE SEQUENCE</scope>
    <source>
        <strain evidence="2">B-1</strain>
    </source>
</reference>
<comment type="caution">
    <text evidence="2">The sequence shown here is derived from an EMBL/GenBank/DDBJ whole genome shotgun (WGS) entry which is preliminary data.</text>
</comment>
<feature type="region of interest" description="Disordered" evidence="1">
    <location>
        <begin position="57"/>
        <end position="78"/>
    </location>
</feature>
<accession>A0A926FLT6</accession>
<proteinExistence type="predicted"/>
<protein>
    <submittedName>
        <fullName evidence="2">Uncharacterized protein</fullName>
    </submittedName>
</protein>